<reference evidence="3" key="1">
    <citation type="submission" date="2016-04" db="EMBL/GenBank/DDBJ databases">
        <title>Cephalotus genome sequencing.</title>
        <authorList>
            <person name="Fukushima K."/>
            <person name="Hasebe M."/>
            <person name="Fang X."/>
        </authorList>
    </citation>
    <scope>NUCLEOTIDE SEQUENCE [LARGE SCALE GENOMIC DNA]</scope>
    <source>
        <strain evidence="3">cv. St1</strain>
    </source>
</reference>
<evidence type="ECO:0000313" key="2">
    <source>
        <dbReference type="EMBL" id="GAV65614.1"/>
    </source>
</evidence>
<dbReference type="AlphaFoldDB" id="A0A1Q3BCP8"/>
<dbReference type="InParanoid" id="A0A1Q3BCP8"/>
<gene>
    <name evidence="2" type="ORF">CFOL_v3_09129</name>
</gene>
<dbReference type="STRING" id="3775.A0A1Q3BCP8"/>
<organism evidence="2 3">
    <name type="scientific">Cephalotus follicularis</name>
    <name type="common">Albany pitcher plant</name>
    <dbReference type="NCBI Taxonomy" id="3775"/>
    <lineage>
        <taxon>Eukaryota</taxon>
        <taxon>Viridiplantae</taxon>
        <taxon>Streptophyta</taxon>
        <taxon>Embryophyta</taxon>
        <taxon>Tracheophyta</taxon>
        <taxon>Spermatophyta</taxon>
        <taxon>Magnoliopsida</taxon>
        <taxon>eudicotyledons</taxon>
        <taxon>Gunneridae</taxon>
        <taxon>Pentapetalae</taxon>
        <taxon>rosids</taxon>
        <taxon>fabids</taxon>
        <taxon>Oxalidales</taxon>
        <taxon>Cephalotaceae</taxon>
        <taxon>Cephalotus</taxon>
    </lineage>
</organism>
<dbReference type="InterPro" id="IPR055900">
    <property type="entry name" value="DUF7477"/>
</dbReference>
<name>A0A1Q3BCP8_CEPFO</name>
<evidence type="ECO:0000259" key="1">
    <source>
        <dbReference type="Pfam" id="PF24289"/>
    </source>
</evidence>
<dbReference type="OrthoDB" id="1890401at2759"/>
<dbReference type="Pfam" id="PF24289">
    <property type="entry name" value="DUF7477"/>
    <property type="match status" value="1"/>
</dbReference>
<dbReference type="Proteomes" id="UP000187406">
    <property type="component" value="Unassembled WGS sequence"/>
</dbReference>
<accession>A0A1Q3BCP8</accession>
<proteinExistence type="predicted"/>
<keyword evidence="3" id="KW-1185">Reference proteome</keyword>
<dbReference type="EMBL" id="BDDD01000424">
    <property type="protein sequence ID" value="GAV65614.1"/>
    <property type="molecule type" value="Genomic_DNA"/>
</dbReference>
<evidence type="ECO:0000313" key="3">
    <source>
        <dbReference type="Proteomes" id="UP000187406"/>
    </source>
</evidence>
<sequence>MATSPESLCCFCPLPFRYFVDSVVNLKFDEEPNYAQYISFFDDILGPNPDVRPLITKGAQELIQVGLKRGRLSLDEGEDGQPIKRVHIGMPATQWISVYNGRHPMKQRYHYNMTDSRLAQHIEKGDEDDLFISAVSSYQNLWAVIMDAGTGFTCQIYELSLYFLHKEWIMEQWENNYYINALARVQNGSSLVVVSKGTTYVQQSYKVSNSFPFKWINKKWRGGDLNMVTEQGWFTYGTICV</sequence>
<feature type="domain" description="DUF7477" evidence="1">
    <location>
        <begin position="64"/>
        <end position="223"/>
    </location>
</feature>
<comment type="caution">
    <text evidence="2">The sequence shown here is derived from an EMBL/GenBank/DDBJ whole genome shotgun (WGS) entry which is preliminary data.</text>
</comment>
<protein>
    <recommendedName>
        <fullName evidence="1">DUF7477 domain-containing protein</fullName>
    </recommendedName>
</protein>